<reference evidence="8 9" key="1">
    <citation type="journal article" date="2024" name="IMA Fungus">
        <title>IMA Genome - F19 : A genome assembly and annotation guide to empower mycologists, including annotated draft genome sequences of Ceratocystis pirilliformis, Diaporthe australafricana, Fusarium ophioides, Paecilomyces lecythidis, and Sporothrix stenoceras.</title>
        <authorList>
            <person name="Aylward J."/>
            <person name="Wilson A.M."/>
            <person name="Visagie C.M."/>
            <person name="Spraker J."/>
            <person name="Barnes I."/>
            <person name="Buitendag C."/>
            <person name="Ceriani C."/>
            <person name="Del Mar Angel L."/>
            <person name="du Plessis D."/>
            <person name="Fuchs T."/>
            <person name="Gasser K."/>
            <person name="Kramer D."/>
            <person name="Li W."/>
            <person name="Munsamy K."/>
            <person name="Piso A."/>
            <person name="Price J.L."/>
            <person name="Sonnekus B."/>
            <person name="Thomas C."/>
            <person name="van der Nest A."/>
            <person name="van Dijk A."/>
            <person name="van Heerden A."/>
            <person name="van Vuuren N."/>
            <person name="Yilmaz N."/>
            <person name="Duong T.A."/>
            <person name="van der Merwe N.A."/>
            <person name="Wingfield M.J."/>
            <person name="Wingfield B.D."/>
        </authorList>
    </citation>
    <scope>NUCLEOTIDE SEQUENCE [LARGE SCALE GENOMIC DNA]</scope>
    <source>
        <strain evidence="8 9">CMW 18300</strain>
    </source>
</reference>
<keyword evidence="6" id="KW-0560">Oxidoreductase</keyword>
<comment type="similarity">
    <text evidence="2">Belongs to the FAD-binding monooxygenase family.</text>
</comment>
<evidence type="ECO:0000313" key="9">
    <source>
        <dbReference type="Proteomes" id="UP001583177"/>
    </source>
</evidence>
<comment type="cofactor">
    <cofactor evidence="1">
        <name>FAD</name>
        <dbReference type="ChEBI" id="CHEBI:57692"/>
    </cofactor>
</comment>
<organism evidence="8 9">
    <name type="scientific">Diaporthe australafricana</name>
    <dbReference type="NCBI Taxonomy" id="127596"/>
    <lineage>
        <taxon>Eukaryota</taxon>
        <taxon>Fungi</taxon>
        <taxon>Dikarya</taxon>
        <taxon>Ascomycota</taxon>
        <taxon>Pezizomycotina</taxon>
        <taxon>Sordariomycetes</taxon>
        <taxon>Sordariomycetidae</taxon>
        <taxon>Diaporthales</taxon>
        <taxon>Diaporthaceae</taxon>
        <taxon>Diaporthe</taxon>
    </lineage>
</organism>
<protein>
    <submittedName>
        <fullName evidence="8">Uncharacterized protein</fullName>
    </submittedName>
</protein>
<proteinExistence type="inferred from homology"/>
<dbReference type="PANTHER" id="PTHR43098">
    <property type="entry name" value="L-ORNITHINE N(5)-MONOOXYGENASE-RELATED"/>
    <property type="match status" value="1"/>
</dbReference>
<evidence type="ECO:0000256" key="6">
    <source>
        <dbReference type="ARBA" id="ARBA00023002"/>
    </source>
</evidence>
<keyword evidence="3" id="KW-0285">Flavoprotein</keyword>
<evidence type="ECO:0000256" key="4">
    <source>
        <dbReference type="ARBA" id="ARBA00022827"/>
    </source>
</evidence>
<evidence type="ECO:0000256" key="3">
    <source>
        <dbReference type="ARBA" id="ARBA00022630"/>
    </source>
</evidence>
<evidence type="ECO:0000256" key="1">
    <source>
        <dbReference type="ARBA" id="ARBA00001974"/>
    </source>
</evidence>
<dbReference type="Gene3D" id="3.50.50.60">
    <property type="entry name" value="FAD/NAD(P)-binding domain"/>
    <property type="match status" value="1"/>
</dbReference>
<keyword evidence="4" id="KW-0274">FAD</keyword>
<keyword evidence="9" id="KW-1185">Reference proteome</keyword>
<gene>
    <name evidence="8" type="ORF">Daus18300_014379</name>
</gene>
<name>A0ABR3VVH5_9PEZI</name>
<evidence type="ECO:0000256" key="7">
    <source>
        <dbReference type="ARBA" id="ARBA00023033"/>
    </source>
</evidence>
<evidence type="ECO:0000256" key="2">
    <source>
        <dbReference type="ARBA" id="ARBA00010139"/>
    </source>
</evidence>
<evidence type="ECO:0000313" key="8">
    <source>
        <dbReference type="EMBL" id="KAL1846032.1"/>
    </source>
</evidence>
<comment type="caution">
    <text evidence="8">The sequence shown here is derived from an EMBL/GenBank/DDBJ whole genome shotgun (WGS) entry which is preliminary data.</text>
</comment>
<sequence length="166" mass="18845">MTDPAENELMVPPKFWTPFSSKTPLLESDYYEMVDQRHFKLVHLQETPVFHFTGDGVATSDVVNHETDNISGHDDKCLPNVLFLYGPQAPSSFTNGPLFIEMQVDWIIDVLKRAESDAVDCIEPSHEAVQQYVDKIWAGHKGSIFEQDESWLVGSNIPVKKKEPQL</sequence>
<dbReference type="EMBL" id="JAWRVE010000282">
    <property type="protein sequence ID" value="KAL1846032.1"/>
    <property type="molecule type" value="Genomic_DNA"/>
</dbReference>
<dbReference type="PANTHER" id="PTHR43098:SF3">
    <property type="entry name" value="L-ORNITHINE N(5)-MONOOXYGENASE-RELATED"/>
    <property type="match status" value="1"/>
</dbReference>
<dbReference type="InterPro" id="IPR050775">
    <property type="entry name" value="FAD-binding_Monooxygenases"/>
</dbReference>
<dbReference type="Proteomes" id="UP001583177">
    <property type="component" value="Unassembled WGS sequence"/>
</dbReference>
<keyword evidence="7" id="KW-0503">Monooxygenase</keyword>
<keyword evidence="5" id="KW-0521">NADP</keyword>
<dbReference type="InterPro" id="IPR036188">
    <property type="entry name" value="FAD/NAD-bd_sf"/>
</dbReference>
<evidence type="ECO:0000256" key="5">
    <source>
        <dbReference type="ARBA" id="ARBA00022857"/>
    </source>
</evidence>
<accession>A0ABR3VVH5</accession>